<dbReference type="SUPFAM" id="SSF89796">
    <property type="entry name" value="CoA-transferase family III (CaiB/BaiF)"/>
    <property type="match status" value="1"/>
</dbReference>
<proteinExistence type="predicted"/>
<organism evidence="2 3">
    <name type="scientific">Bordetella bronchialis</name>
    <dbReference type="NCBI Taxonomy" id="463025"/>
    <lineage>
        <taxon>Bacteria</taxon>
        <taxon>Pseudomonadati</taxon>
        <taxon>Pseudomonadota</taxon>
        <taxon>Betaproteobacteria</taxon>
        <taxon>Burkholderiales</taxon>
        <taxon>Alcaligenaceae</taxon>
        <taxon>Bordetella</taxon>
    </lineage>
</organism>
<dbReference type="Gene3D" id="3.30.1540.10">
    <property type="entry name" value="formyl-coa transferase, domain 3"/>
    <property type="match status" value="1"/>
</dbReference>
<gene>
    <name evidence="2" type="ORF">BAU08_22585</name>
</gene>
<accession>A0A193G2V1</accession>
<dbReference type="RefSeq" id="WP_066671880.1">
    <property type="nucleotide sequence ID" value="NZ_CP016171.1"/>
</dbReference>
<name>A0A193G2V1_9BORD</name>
<evidence type="ECO:0000256" key="1">
    <source>
        <dbReference type="ARBA" id="ARBA00022679"/>
    </source>
</evidence>
<dbReference type="GO" id="GO:0008410">
    <property type="term" value="F:CoA-transferase activity"/>
    <property type="evidence" value="ECO:0007669"/>
    <property type="project" value="TreeGrafter"/>
</dbReference>
<dbReference type="AlphaFoldDB" id="A0A193G2V1"/>
<dbReference type="PANTHER" id="PTHR48207:SF3">
    <property type="entry name" value="SUCCINATE--HYDROXYMETHYLGLUTARATE COA-TRANSFERASE"/>
    <property type="match status" value="1"/>
</dbReference>
<reference evidence="2 3" key="1">
    <citation type="submission" date="2016-06" db="EMBL/GenBank/DDBJ databases">
        <title>Complete genome sequences of Bordetella bronchialis and Bordetella flabilis.</title>
        <authorList>
            <person name="LiPuma J.J."/>
            <person name="Spilker T."/>
        </authorList>
    </citation>
    <scope>NUCLEOTIDE SEQUENCE [LARGE SCALE GENOMIC DNA]</scope>
    <source>
        <strain evidence="2 3">AU17976</strain>
    </source>
</reference>
<dbReference type="Pfam" id="PF02515">
    <property type="entry name" value="CoA_transf_3"/>
    <property type="match status" value="1"/>
</dbReference>
<evidence type="ECO:0000313" key="3">
    <source>
        <dbReference type="Proteomes" id="UP000092213"/>
    </source>
</evidence>
<keyword evidence="1 2" id="KW-0808">Transferase</keyword>
<dbReference type="Proteomes" id="UP000092213">
    <property type="component" value="Chromosome"/>
</dbReference>
<dbReference type="EMBL" id="CP016171">
    <property type="protein sequence ID" value="ANN73771.1"/>
    <property type="molecule type" value="Genomic_DNA"/>
</dbReference>
<dbReference type="Gene3D" id="3.40.50.10540">
    <property type="entry name" value="Crotonobetainyl-coa:carnitine coa-transferase, domain 1"/>
    <property type="match status" value="1"/>
</dbReference>
<protein>
    <submittedName>
        <fullName evidence="2">CoA-transferase</fullName>
    </submittedName>
</protein>
<dbReference type="PANTHER" id="PTHR48207">
    <property type="entry name" value="SUCCINATE--HYDROXYMETHYLGLUTARATE COA-TRANSFERASE"/>
    <property type="match status" value="1"/>
</dbReference>
<dbReference type="STRING" id="463025.BAU08_22585"/>
<dbReference type="InterPro" id="IPR050483">
    <property type="entry name" value="CoA-transferase_III_domain"/>
</dbReference>
<dbReference type="InterPro" id="IPR003673">
    <property type="entry name" value="CoA-Trfase_fam_III"/>
</dbReference>
<evidence type="ECO:0000313" key="2">
    <source>
        <dbReference type="EMBL" id="ANN73771.1"/>
    </source>
</evidence>
<dbReference type="InterPro" id="IPR023606">
    <property type="entry name" value="CoA-Trfase_III_dom_1_sf"/>
</dbReference>
<sequence>MSKPLAGIRVLDLTNVLAGPFCCHQLAHMGADVIKVETPGSGDLARQLGADADLNKAHMGVSFLAQNAGKRSISVNLKHAAGKELFLRLVRGADVLVENFRPGVMKRLGLGFEVLREHRPDLVYCAISGFGQEGPLRDYPAYDQIIQGMSGVMSITGDAETAPYRVGYPIADTIGGMTAAFAVAAALAERPRTQARFIDVSMLEATMATMGWAVSNYLVAGRQPGPMGNENITASPSGTFRTGEGLLNIAANKQEQFEALCRVVGREDLPAHPDYAERHARLRNRYALKAELESALAARGAQEWWPLLTQVGVPSGPVYTVEQALAHPQVSERGMVATFRDVPGVGRDVRVVRTGFKLDGATPAVDSPPPTLGQHNETLLAELGYAPEDIRQLKDQGAI</sequence>
<dbReference type="InterPro" id="IPR044855">
    <property type="entry name" value="CoA-Trfase_III_dom3_sf"/>
</dbReference>